<dbReference type="EMBL" id="JABXXO010000010">
    <property type="protein sequence ID" value="KAF7768297.1"/>
    <property type="molecule type" value="Genomic_DNA"/>
</dbReference>
<evidence type="ECO:0000259" key="1">
    <source>
        <dbReference type="Pfam" id="PF12697"/>
    </source>
</evidence>
<dbReference type="InterPro" id="IPR029058">
    <property type="entry name" value="AB_hydrolase_fold"/>
</dbReference>
<comment type="caution">
    <text evidence="2">The sequence shown here is derived from an EMBL/GenBank/DDBJ whole genome shotgun (WGS) entry which is preliminary data.</text>
</comment>
<accession>A0A8H7C791</accession>
<sequence length="331" mass="37196">MATVTPREKYLDLPDGRTMAYDHSGNTSSTTIVIFFHGMFSIGDAIRPPPIFLERDVHYITPTLPGWGKSSPGPADTSYYEGLAKDITALLEHFHPGCLAAAEHPEVDSTYKIYISGGSFGTVPAQMLFNAPKHVFPLSRHIVACLLLGPISPFKYHKDYAKGMTWGNYILAGPVSRKIPFRLVQRLSSIVIAHKLKNVENAEKFLRELVFNHIGEGEKLLFDTWKTQRGLNEGDLERRMASNMVESVRTQWDGFMGTTDVLHGDWGFKVEEMSNKPVMIVYAKDDRTAPPSWAEWLVEKYPNARPKLLEGGHISGLWSIDSTWEEVMKLG</sequence>
<dbReference type="PANTHER" id="PTHR43798">
    <property type="entry name" value="MONOACYLGLYCEROL LIPASE"/>
    <property type="match status" value="1"/>
</dbReference>
<name>A0A8H7C791_AGABI</name>
<reference evidence="2 3" key="1">
    <citation type="journal article" name="Sci. Rep.">
        <title>Telomere-to-telomere assembled and centromere annotated genomes of the two main subspecies of the button mushroom Agaricus bisporus reveal especially polymorphic chromosome ends.</title>
        <authorList>
            <person name="Sonnenberg A.S.M."/>
            <person name="Sedaghat-Telgerd N."/>
            <person name="Lavrijssen B."/>
            <person name="Ohm R.A."/>
            <person name="Hendrickx P.M."/>
            <person name="Scholtmeijer K."/>
            <person name="Baars J.J.P."/>
            <person name="van Peer A."/>
        </authorList>
    </citation>
    <scope>NUCLEOTIDE SEQUENCE [LARGE SCALE GENOMIC DNA]</scope>
    <source>
        <strain evidence="2 3">H119_p4</strain>
    </source>
</reference>
<protein>
    <recommendedName>
        <fullName evidence="1">AB hydrolase-1 domain-containing protein</fullName>
    </recommendedName>
</protein>
<dbReference type="SUPFAM" id="SSF53474">
    <property type="entry name" value="alpha/beta-Hydrolases"/>
    <property type="match status" value="1"/>
</dbReference>
<feature type="domain" description="AB hydrolase-1" evidence="1">
    <location>
        <begin position="33"/>
        <end position="327"/>
    </location>
</feature>
<dbReference type="Proteomes" id="UP000629468">
    <property type="component" value="Unassembled WGS sequence"/>
</dbReference>
<evidence type="ECO:0000313" key="3">
    <source>
        <dbReference type="Proteomes" id="UP000629468"/>
    </source>
</evidence>
<organism evidence="2 3">
    <name type="scientific">Agaricus bisporus var. burnettii</name>
    <dbReference type="NCBI Taxonomy" id="192524"/>
    <lineage>
        <taxon>Eukaryota</taxon>
        <taxon>Fungi</taxon>
        <taxon>Dikarya</taxon>
        <taxon>Basidiomycota</taxon>
        <taxon>Agaricomycotina</taxon>
        <taxon>Agaricomycetes</taxon>
        <taxon>Agaricomycetidae</taxon>
        <taxon>Agaricales</taxon>
        <taxon>Agaricineae</taxon>
        <taxon>Agaricaceae</taxon>
        <taxon>Agaricus</taxon>
    </lineage>
</organism>
<evidence type="ECO:0000313" key="2">
    <source>
        <dbReference type="EMBL" id="KAF7768297.1"/>
    </source>
</evidence>
<dbReference type="Gene3D" id="3.40.50.1820">
    <property type="entry name" value="alpha/beta hydrolase"/>
    <property type="match status" value="1"/>
</dbReference>
<dbReference type="InterPro" id="IPR000073">
    <property type="entry name" value="AB_hydrolase_1"/>
</dbReference>
<gene>
    <name evidence="2" type="ORF">Agabi119p4_7540</name>
</gene>
<dbReference type="GO" id="GO:0016020">
    <property type="term" value="C:membrane"/>
    <property type="evidence" value="ECO:0007669"/>
    <property type="project" value="TreeGrafter"/>
</dbReference>
<dbReference type="GO" id="GO:0046464">
    <property type="term" value="P:acylglycerol catabolic process"/>
    <property type="evidence" value="ECO:0007669"/>
    <property type="project" value="TreeGrafter"/>
</dbReference>
<dbReference type="AlphaFoldDB" id="A0A8H7C791"/>
<dbReference type="Pfam" id="PF12697">
    <property type="entry name" value="Abhydrolase_6"/>
    <property type="match status" value="1"/>
</dbReference>
<dbReference type="GO" id="GO:0047372">
    <property type="term" value="F:monoacylglycerol lipase activity"/>
    <property type="evidence" value="ECO:0007669"/>
    <property type="project" value="TreeGrafter"/>
</dbReference>
<dbReference type="PANTHER" id="PTHR43798:SF33">
    <property type="entry name" value="HYDROLASE, PUTATIVE (AFU_ORTHOLOGUE AFUA_2G14860)-RELATED"/>
    <property type="match status" value="1"/>
</dbReference>
<dbReference type="InterPro" id="IPR050266">
    <property type="entry name" value="AB_hydrolase_sf"/>
</dbReference>
<proteinExistence type="predicted"/>